<accession>A0A1H3JAU5</accession>
<dbReference type="EMBL" id="FNOU01000028">
    <property type="protein sequence ID" value="SDY36957.1"/>
    <property type="molecule type" value="Genomic_DNA"/>
</dbReference>
<evidence type="ECO:0000313" key="2">
    <source>
        <dbReference type="EMBL" id="SDY36957.1"/>
    </source>
</evidence>
<dbReference type="InterPro" id="IPR021778">
    <property type="entry name" value="Se/S_carrier-like"/>
</dbReference>
<evidence type="ECO:0000259" key="1">
    <source>
        <dbReference type="Pfam" id="PF11823"/>
    </source>
</evidence>
<feature type="domain" description="Putative Se/S carrier protein-like" evidence="1">
    <location>
        <begin position="6"/>
        <end position="65"/>
    </location>
</feature>
<dbReference type="Pfam" id="PF11823">
    <property type="entry name" value="Se_S_carrier"/>
    <property type="match status" value="1"/>
</dbReference>
<protein>
    <recommendedName>
        <fullName evidence="1">Putative Se/S carrier protein-like domain-containing protein</fullName>
    </recommendedName>
</protein>
<organism evidence="2 3">
    <name type="scientific">Eubacterium barkeri</name>
    <name type="common">Clostridium barkeri</name>
    <dbReference type="NCBI Taxonomy" id="1528"/>
    <lineage>
        <taxon>Bacteria</taxon>
        <taxon>Bacillati</taxon>
        <taxon>Bacillota</taxon>
        <taxon>Clostridia</taxon>
        <taxon>Eubacteriales</taxon>
        <taxon>Eubacteriaceae</taxon>
        <taxon>Eubacterium</taxon>
    </lineage>
</organism>
<evidence type="ECO:0000313" key="3">
    <source>
        <dbReference type="Proteomes" id="UP000199652"/>
    </source>
</evidence>
<proteinExistence type="predicted"/>
<reference evidence="3" key="1">
    <citation type="submission" date="2016-10" db="EMBL/GenBank/DDBJ databases">
        <authorList>
            <person name="Varghese N."/>
            <person name="Submissions S."/>
        </authorList>
    </citation>
    <scope>NUCLEOTIDE SEQUENCE [LARGE SCALE GENOMIC DNA]</scope>
    <source>
        <strain evidence="3">VPI 5359</strain>
    </source>
</reference>
<dbReference type="OrthoDB" id="3192849at2"/>
<name>A0A1H3JAU5_EUBBA</name>
<dbReference type="Proteomes" id="UP000199652">
    <property type="component" value="Unassembled WGS sequence"/>
</dbReference>
<dbReference type="AlphaFoldDB" id="A0A1H3JAU5"/>
<sequence>MRDSDYGVIAFENTHSAMTAERMLTGLLDFILMPTPREIAAGCGIAMRLSLEAVAEALTQLDAAGFDSTLRQAYRIIPNDGAPRAEALPG</sequence>
<dbReference type="STRING" id="1528.SAMN04488579_12817"/>
<dbReference type="RefSeq" id="WP_090246966.1">
    <property type="nucleotide sequence ID" value="NZ_FNOU01000028.1"/>
</dbReference>
<gene>
    <name evidence="2" type="ORF">SAMN04488579_12817</name>
</gene>
<keyword evidence="3" id="KW-1185">Reference proteome</keyword>